<keyword evidence="7" id="KW-1185">Reference proteome</keyword>
<evidence type="ECO:0000256" key="4">
    <source>
        <dbReference type="ARBA" id="ARBA00038054"/>
    </source>
</evidence>
<dbReference type="InterPro" id="IPR002563">
    <property type="entry name" value="Flavin_Rdtase-like_dom"/>
</dbReference>
<gene>
    <name evidence="6" type="ORF">QCA50_014211</name>
</gene>
<accession>A0AAW0FZU8</accession>
<dbReference type="InterPro" id="IPR012349">
    <property type="entry name" value="Split_barrel_FMN-bd"/>
</dbReference>
<dbReference type="Proteomes" id="UP001385951">
    <property type="component" value="Unassembled WGS sequence"/>
</dbReference>
<evidence type="ECO:0000313" key="6">
    <source>
        <dbReference type="EMBL" id="KAK7682827.1"/>
    </source>
</evidence>
<feature type="domain" description="Flavin reductase like" evidence="5">
    <location>
        <begin position="83"/>
        <end position="185"/>
    </location>
</feature>
<dbReference type="GO" id="GO:0010181">
    <property type="term" value="F:FMN binding"/>
    <property type="evidence" value="ECO:0007669"/>
    <property type="project" value="InterPro"/>
</dbReference>
<evidence type="ECO:0000259" key="5">
    <source>
        <dbReference type="Pfam" id="PF01613"/>
    </source>
</evidence>
<dbReference type="Pfam" id="PF01613">
    <property type="entry name" value="Flavin_Reduct"/>
    <property type="match status" value="1"/>
</dbReference>
<reference evidence="6 7" key="1">
    <citation type="submission" date="2022-09" db="EMBL/GenBank/DDBJ databases">
        <authorList>
            <person name="Palmer J.M."/>
        </authorList>
    </citation>
    <scope>NUCLEOTIDE SEQUENCE [LARGE SCALE GENOMIC DNA]</scope>
    <source>
        <strain evidence="6 7">DSM 7382</strain>
    </source>
</reference>
<keyword evidence="2" id="KW-0285">Flavoprotein</keyword>
<protein>
    <recommendedName>
        <fullName evidence="5">Flavin reductase like domain-containing protein</fullName>
    </recommendedName>
</protein>
<evidence type="ECO:0000256" key="1">
    <source>
        <dbReference type="ARBA" id="ARBA00001917"/>
    </source>
</evidence>
<dbReference type="EMBL" id="JASBNA010000034">
    <property type="protein sequence ID" value="KAK7682827.1"/>
    <property type="molecule type" value="Genomic_DNA"/>
</dbReference>
<dbReference type="AlphaFoldDB" id="A0AAW0FZU8"/>
<name>A0AAW0FZU8_9APHY</name>
<evidence type="ECO:0000313" key="7">
    <source>
        <dbReference type="Proteomes" id="UP001385951"/>
    </source>
</evidence>
<organism evidence="6 7">
    <name type="scientific">Cerrena zonata</name>
    <dbReference type="NCBI Taxonomy" id="2478898"/>
    <lineage>
        <taxon>Eukaryota</taxon>
        <taxon>Fungi</taxon>
        <taxon>Dikarya</taxon>
        <taxon>Basidiomycota</taxon>
        <taxon>Agaricomycotina</taxon>
        <taxon>Agaricomycetes</taxon>
        <taxon>Polyporales</taxon>
        <taxon>Cerrenaceae</taxon>
        <taxon>Cerrena</taxon>
    </lineage>
</organism>
<proteinExistence type="inferred from homology"/>
<comment type="cofactor">
    <cofactor evidence="1">
        <name>FMN</name>
        <dbReference type="ChEBI" id="CHEBI:58210"/>
    </cofactor>
</comment>
<dbReference type="PANTHER" id="PTHR33798">
    <property type="entry name" value="FLAVOPROTEIN OXYGENASE"/>
    <property type="match status" value="1"/>
</dbReference>
<evidence type="ECO:0000256" key="2">
    <source>
        <dbReference type="ARBA" id="ARBA00022630"/>
    </source>
</evidence>
<keyword evidence="3" id="KW-0288">FMN</keyword>
<comment type="caution">
    <text evidence="6">The sequence shown here is derived from an EMBL/GenBank/DDBJ whole genome shotgun (WGS) entry which is preliminary data.</text>
</comment>
<sequence length="227" mass="25174">MASELPPFTLSAFKLSQSPNPSFKSGQKVDAIPEGKKWLDGEKDGWKVIEADTEDPRKLFALMISGSLHGQLLGREPWPLQIHTALNIRTTKEFTANIISTPWVNNANSCDIDAPNDVTEWPLSGLTKAPSLHVEPPRVNESASSVDCELFQDIHIKHPDTGASTQAFILGLVKAIHVRNDMLTERGTLDPDKFQPVGKLREILYGTLGKVYRIVRPAWSEEKKAVI</sequence>
<dbReference type="PANTHER" id="PTHR33798:SF5">
    <property type="entry name" value="FLAVIN REDUCTASE LIKE DOMAIN-CONTAINING PROTEIN"/>
    <property type="match status" value="1"/>
</dbReference>
<comment type="similarity">
    <text evidence="4">Belongs to the flavoredoxin family.</text>
</comment>
<dbReference type="Gene3D" id="2.30.110.10">
    <property type="entry name" value="Electron Transport, Fmn-binding Protein, Chain A"/>
    <property type="match status" value="1"/>
</dbReference>
<evidence type="ECO:0000256" key="3">
    <source>
        <dbReference type="ARBA" id="ARBA00022643"/>
    </source>
</evidence>
<dbReference type="SUPFAM" id="SSF50475">
    <property type="entry name" value="FMN-binding split barrel"/>
    <property type="match status" value="1"/>
</dbReference>